<dbReference type="NCBIfam" id="NF033543">
    <property type="entry name" value="transpos_IS256"/>
    <property type="match status" value="1"/>
</dbReference>
<evidence type="ECO:0000256" key="5">
    <source>
        <dbReference type="ARBA" id="ARBA00023172"/>
    </source>
</evidence>
<gene>
    <name evidence="7" type="ORF">DB43_GZ00070</name>
</gene>
<evidence type="ECO:0000313" key="8">
    <source>
        <dbReference type="Proteomes" id="UP000031307"/>
    </source>
</evidence>
<dbReference type="AlphaFoldDB" id="A0A0C1E6X0"/>
<protein>
    <recommendedName>
        <fullName evidence="6">Mutator family transposase</fullName>
    </recommendedName>
</protein>
<evidence type="ECO:0000256" key="2">
    <source>
        <dbReference type="ARBA" id="ARBA00010961"/>
    </source>
</evidence>
<keyword evidence="6" id="KW-0814">Transposable element</keyword>
<evidence type="ECO:0000256" key="3">
    <source>
        <dbReference type="ARBA" id="ARBA00022578"/>
    </source>
</evidence>
<dbReference type="GO" id="GO:0003677">
    <property type="term" value="F:DNA binding"/>
    <property type="evidence" value="ECO:0007669"/>
    <property type="project" value="UniProtKB-UniRule"/>
</dbReference>
<evidence type="ECO:0000256" key="6">
    <source>
        <dbReference type="RuleBase" id="RU365089"/>
    </source>
</evidence>
<sequence length="266" mass="30777">MTDKVIEVATGWQARQLQSVYSIVFFDAIHYKVKEGGKVVSKAAYTCLGIDNAGKKDVLGLWVGESEGANFWLKVCTELSNRGVKDILIACIDGLKGLPDAIRSMFPDVKIQLCVIHMIRNSIRFIPTKHSKEFVADLKTIYGATTKELAELNLERLKEKWDDRYPLAMKPWIANWENLSTFFEFPQPIRRIIYTTNAVECLHRQFRKVTKNKAVFPTDDALFKMLFLAVRDISKKWTMPHREWKAVVSHLALGIWRKAWFRNRLK</sequence>
<comment type="function">
    <text evidence="1 6">Required for the transposition of the insertion element.</text>
</comment>
<evidence type="ECO:0000313" key="7">
    <source>
        <dbReference type="EMBL" id="KIA77012.1"/>
    </source>
</evidence>
<evidence type="ECO:0000256" key="1">
    <source>
        <dbReference type="ARBA" id="ARBA00002190"/>
    </source>
</evidence>
<dbReference type="InterPro" id="IPR001207">
    <property type="entry name" value="Transposase_mutator"/>
</dbReference>
<name>A0A0C1E6X0_9BACT</name>
<organism evidence="7 8">
    <name type="scientific">Parachlamydia acanthamoebae</name>
    <dbReference type="NCBI Taxonomy" id="83552"/>
    <lineage>
        <taxon>Bacteria</taxon>
        <taxon>Pseudomonadati</taxon>
        <taxon>Chlamydiota</taxon>
        <taxon>Chlamydiia</taxon>
        <taxon>Parachlamydiales</taxon>
        <taxon>Parachlamydiaceae</taxon>
        <taxon>Parachlamydia</taxon>
    </lineage>
</organism>
<keyword evidence="5 6" id="KW-0233">DNA recombination</keyword>
<proteinExistence type="inferred from homology"/>
<accession>A0A0C1E6X0</accession>
<dbReference type="EMBL" id="JSAM01000095">
    <property type="protein sequence ID" value="KIA77012.1"/>
    <property type="molecule type" value="Genomic_DNA"/>
</dbReference>
<comment type="caution">
    <text evidence="7">The sequence shown here is derived from an EMBL/GenBank/DDBJ whole genome shotgun (WGS) entry which is preliminary data.</text>
</comment>
<dbReference type="Proteomes" id="UP000031307">
    <property type="component" value="Unassembled WGS sequence"/>
</dbReference>
<comment type="similarity">
    <text evidence="2 6">Belongs to the transposase mutator family.</text>
</comment>
<dbReference type="GO" id="GO:0006313">
    <property type="term" value="P:DNA transposition"/>
    <property type="evidence" value="ECO:0007669"/>
    <property type="project" value="UniProtKB-UniRule"/>
</dbReference>
<dbReference type="PANTHER" id="PTHR33217:SF8">
    <property type="entry name" value="MUTATOR FAMILY TRANSPOSASE"/>
    <property type="match status" value="1"/>
</dbReference>
<reference evidence="7 8" key="1">
    <citation type="journal article" date="2014" name="Mol. Biol. Evol.">
        <title>Massive expansion of Ubiquitination-related gene families within the Chlamydiae.</title>
        <authorList>
            <person name="Domman D."/>
            <person name="Collingro A."/>
            <person name="Lagkouvardos I."/>
            <person name="Gehre L."/>
            <person name="Weinmaier T."/>
            <person name="Rattei T."/>
            <person name="Subtil A."/>
            <person name="Horn M."/>
        </authorList>
    </citation>
    <scope>NUCLEOTIDE SEQUENCE [LARGE SCALE GENOMIC DNA]</scope>
    <source>
        <strain evidence="7 8">OEW1</strain>
    </source>
</reference>
<keyword evidence="4 6" id="KW-0238">DNA-binding</keyword>
<dbReference type="GO" id="GO:0004803">
    <property type="term" value="F:transposase activity"/>
    <property type="evidence" value="ECO:0007669"/>
    <property type="project" value="UniProtKB-UniRule"/>
</dbReference>
<dbReference type="PATRIC" id="fig|83552.4.peg.1850"/>
<evidence type="ECO:0000256" key="4">
    <source>
        <dbReference type="ARBA" id="ARBA00023125"/>
    </source>
</evidence>
<dbReference type="PANTHER" id="PTHR33217">
    <property type="entry name" value="TRANSPOSASE FOR INSERTION SEQUENCE ELEMENT IS1081"/>
    <property type="match status" value="1"/>
</dbReference>
<dbReference type="Pfam" id="PF00872">
    <property type="entry name" value="Transposase_mut"/>
    <property type="match status" value="1"/>
</dbReference>
<keyword evidence="3 6" id="KW-0815">Transposition</keyword>